<dbReference type="Pfam" id="PF00440">
    <property type="entry name" value="TetR_N"/>
    <property type="match status" value="1"/>
</dbReference>
<name>A0A1W1XQ21_9CLOT</name>
<evidence type="ECO:0000259" key="3">
    <source>
        <dbReference type="PROSITE" id="PS50977"/>
    </source>
</evidence>
<sequence>MTVQTKKIDPRAARTRVLIQEAFLSLASEKIFESITVKDIAERASINRATFYAHFNDKYALLDNLLSEAFSSTISSTLQPNIQLNKDTLNVVIIALCNYHEDINNHCNKVYKSISSFMDNNIQDKLQELIAIMLTNTASFGIIEQEKLKLLAIMISNSLYGATSYWYSKGKIITVSELSEDILTFVMPGIKMFIS</sequence>
<dbReference type="EMBL" id="FWXH01000011">
    <property type="protein sequence ID" value="SMC25945.1"/>
    <property type="molecule type" value="Genomic_DNA"/>
</dbReference>
<dbReference type="InterPro" id="IPR050624">
    <property type="entry name" value="HTH-type_Tx_Regulator"/>
</dbReference>
<dbReference type="InterPro" id="IPR009057">
    <property type="entry name" value="Homeodomain-like_sf"/>
</dbReference>
<dbReference type="RefSeq" id="WP_084116458.1">
    <property type="nucleotide sequence ID" value="NZ_FWXH01000011.1"/>
</dbReference>
<feature type="DNA-binding region" description="H-T-H motif" evidence="2">
    <location>
        <begin position="36"/>
        <end position="55"/>
    </location>
</feature>
<dbReference type="PANTHER" id="PTHR43479">
    <property type="entry name" value="ACREF/ENVCD OPERON REPRESSOR-RELATED"/>
    <property type="match status" value="1"/>
</dbReference>
<keyword evidence="5" id="KW-1185">Reference proteome</keyword>
<proteinExistence type="predicted"/>
<reference evidence="4 5" key="1">
    <citation type="submission" date="2017-04" db="EMBL/GenBank/DDBJ databases">
        <authorList>
            <person name="Afonso C.L."/>
            <person name="Miller P.J."/>
            <person name="Scott M.A."/>
            <person name="Spackman E."/>
            <person name="Goraichik I."/>
            <person name="Dimitrov K.M."/>
            <person name="Suarez D.L."/>
            <person name="Swayne D.E."/>
        </authorList>
    </citation>
    <scope>NUCLEOTIDE SEQUENCE [LARGE SCALE GENOMIC DNA]</scope>
    <source>
        <strain evidence="4 5">DSM 12555</strain>
    </source>
</reference>
<evidence type="ECO:0000313" key="5">
    <source>
        <dbReference type="Proteomes" id="UP000192468"/>
    </source>
</evidence>
<protein>
    <submittedName>
        <fullName evidence="4">Transcriptional regulator, TetR family</fullName>
    </submittedName>
</protein>
<dbReference type="Gene3D" id="1.10.357.10">
    <property type="entry name" value="Tetracycline Repressor, domain 2"/>
    <property type="match status" value="1"/>
</dbReference>
<keyword evidence="1 2" id="KW-0238">DNA-binding</keyword>
<dbReference type="PROSITE" id="PS50977">
    <property type="entry name" value="HTH_TETR_2"/>
    <property type="match status" value="1"/>
</dbReference>
<dbReference type="STRING" id="1121291.SAMN02745134_02634"/>
<evidence type="ECO:0000313" key="4">
    <source>
        <dbReference type="EMBL" id="SMC25945.1"/>
    </source>
</evidence>
<gene>
    <name evidence="4" type="ORF">SAMN02745134_02634</name>
</gene>
<organism evidence="4 5">
    <name type="scientific">Clostridium acidisoli DSM 12555</name>
    <dbReference type="NCBI Taxonomy" id="1121291"/>
    <lineage>
        <taxon>Bacteria</taxon>
        <taxon>Bacillati</taxon>
        <taxon>Bacillota</taxon>
        <taxon>Clostridia</taxon>
        <taxon>Eubacteriales</taxon>
        <taxon>Clostridiaceae</taxon>
        <taxon>Clostridium</taxon>
    </lineage>
</organism>
<dbReference type="SUPFAM" id="SSF46689">
    <property type="entry name" value="Homeodomain-like"/>
    <property type="match status" value="1"/>
</dbReference>
<dbReference type="AlphaFoldDB" id="A0A1W1XQ21"/>
<dbReference type="InterPro" id="IPR001647">
    <property type="entry name" value="HTH_TetR"/>
</dbReference>
<dbReference type="OrthoDB" id="9810250at2"/>
<evidence type="ECO:0000256" key="2">
    <source>
        <dbReference type="PROSITE-ProRule" id="PRU00335"/>
    </source>
</evidence>
<feature type="domain" description="HTH tetR-type" evidence="3">
    <location>
        <begin position="13"/>
        <end position="73"/>
    </location>
</feature>
<dbReference type="GO" id="GO:0003677">
    <property type="term" value="F:DNA binding"/>
    <property type="evidence" value="ECO:0007669"/>
    <property type="project" value="UniProtKB-UniRule"/>
</dbReference>
<dbReference type="PANTHER" id="PTHR43479:SF7">
    <property type="entry name" value="TETR-FAMILY TRANSCRIPTIONAL REGULATOR"/>
    <property type="match status" value="1"/>
</dbReference>
<evidence type="ECO:0000256" key="1">
    <source>
        <dbReference type="ARBA" id="ARBA00023125"/>
    </source>
</evidence>
<accession>A0A1W1XQ21</accession>
<dbReference type="Proteomes" id="UP000192468">
    <property type="component" value="Unassembled WGS sequence"/>
</dbReference>